<feature type="signal peptide" evidence="1">
    <location>
        <begin position="1"/>
        <end position="30"/>
    </location>
</feature>
<evidence type="ECO:0000256" key="1">
    <source>
        <dbReference type="SAM" id="SignalP"/>
    </source>
</evidence>
<name>A0AA39HD63_9BILA</name>
<protein>
    <submittedName>
        <fullName evidence="2">Uncharacterized protein</fullName>
    </submittedName>
</protein>
<dbReference type="Proteomes" id="UP001175271">
    <property type="component" value="Unassembled WGS sequence"/>
</dbReference>
<evidence type="ECO:0000313" key="2">
    <source>
        <dbReference type="EMBL" id="KAK0403672.1"/>
    </source>
</evidence>
<gene>
    <name evidence="2" type="ORF">QR680_017061</name>
</gene>
<feature type="chain" id="PRO_5041442469" evidence="1">
    <location>
        <begin position="31"/>
        <end position="117"/>
    </location>
</feature>
<keyword evidence="3" id="KW-1185">Reference proteome</keyword>
<dbReference type="EMBL" id="JAUCMV010000004">
    <property type="protein sequence ID" value="KAK0403672.1"/>
    <property type="molecule type" value="Genomic_DNA"/>
</dbReference>
<reference evidence="2" key="1">
    <citation type="submission" date="2023-06" db="EMBL/GenBank/DDBJ databases">
        <title>Genomic analysis of the entomopathogenic nematode Steinernema hermaphroditum.</title>
        <authorList>
            <person name="Schwarz E.M."/>
            <person name="Heppert J.K."/>
            <person name="Baniya A."/>
            <person name="Schwartz H.T."/>
            <person name="Tan C.-H."/>
            <person name="Antoshechkin I."/>
            <person name="Sternberg P.W."/>
            <person name="Goodrich-Blair H."/>
            <person name="Dillman A.R."/>
        </authorList>
    </citation>
    <scope>NUCLEOTIDE SEQUENCE</scope>
    <source>
        <strain evidence="2">PS9179</strain>
        <tissue evidence="2">Whole animal</tissue>
    </source>
</reference>
<proteinExistence type="predicted"/>
<keyword evidence="1" id="KW-0732">Signal</keyword>
<accession>A0AA39HD63</accession>
<comment type="caution">
    <text evidence="2">The sequence shown here is derived from an EMBL/GenBank/DDBJ whole genome shotgun (WGS) entry which is preliminary data.</text>
</comment>
<dbReference type="AlphaFoldDB" id="A0AA39HD63"/>
<organism evidence="2 3">
    <name type="scientific">Steinernema hermaphroditum</name>
    <dbReference type="NCBI Taxonomy" id="289476"/>
    <lineage>
        <taxon>Eukaryota</taxon>
        <taxon>Metazoa</taxon>
        <taxon>Ecdysozoa</taxon>
        <taxon>Nematoda</taxon>
        <taxon>Chromadorea</taxon>
        <taxon>Rhabditida</taxon>
        <taxon>Tylenchina</taxon>
        <taxon>Panagrolaimomorpha</taxon>
        <taxon>Strongyloidoidea</taxon>
        <taxon>Steinernematidae</taxon>
        <taxon>Steinernema</taxon>
    </lineage>
</organism>
<sequence length="117" mass="12938">MNVENLSKSGIWRLAVSFLLLAFLLGSAAATPVRDFLDDTPKSVAAEAEPESLLVLDRVPLEAVARRLNRRRLAEAALLNEFPSEIFARNSRNANSDGNAVSIRNIGDLPMFRFGRR</sequence>
<evidence type="ECO:0000313" key="3">
    <source>
        <dbReference type="Proteomes" id="UP001175271"/>
    </source>
</evidence>